<reference evidence="4 5" key="1">
    <citation type="submission" date="2022-01" db="EMBL/GenBank/DDBJ databases">
        <title>Alkalihalobacillus sp. EGI L200015, a novel bacterium isolated from a salt lake sediment.</title>
        <authorList>
            <person name="Gao L."/>
            <person name="Fang B.-Z."/>
            <person name="Li W.-J."/>
        </authorList>
    </citation>
    <scope>NUCLEOTIDE SEQUENCE [LARGE SCALE GENOMIC DNA]</scope>
    <source>
        <strain evidence="4 5">KCTC 12718</strain>
    </source>
</reference>
<feature type="transmembrane region" description="Helical" evidence="1">
    <location>
        <begin position="97"/>
        <end position="115"/>
    </location>
</feature>
<dbReference type="InterPro" id="IPR035919">
    <property type="entry name" value="EAL_sf"/>
</dbReference>
<dbReference type="SMART" id="SM00267">
    <property type="entry name" value="GGDEF"/>
    <property type="match status" value="1"/>
</dbReference>
<organism evidence="4 5">
    <name type="scientific">Pseudalkalibacillus berkeleyi</name>
    <dbReference type="NCBI Taxonomy" id="1069813"/>
    <lineage>
        <taxon>Bacteria</taxon>
        <taxon>Bacillati</taxon>
        <taxon>Bacillota</taxon>
        <taxon>Bacilli</taxon>
        <taxon>Bacillales</taxon>
        <taxon>Fictibacillaceae</taxon>
        <taxon>Pseudalkalibacillus</taxon>
    </lineage>
</organism>
<feature type="transmembrane region" description="Helical" evidence="1">
    <location>
        <begin position="258"/>
        <end position="278"/>
    </location>
</feature>
<dbReference type="Pfam" id="PF00990">
    <property type="entry name" value="GGDEF"/>
    <property type="match status" value="1"/>
</dbReference>
<dbReference type="SMART" id="SM00052">
    <property type="entry name" value="EAL"/>
    <property type="match status" value="1"/>
</dbReference>
<dbReference type="PROSITE" id="PS50887">
    <property type="entry name" value="GGDEF"/>
    <property type="match status" value="1"/>
</dbReference>
<dbReference type="SUPFAM" id="SSF141868">
    <property type="entry name" value="EAL domain-like"/>
    <property type="match status" value="1"/>
</dbReference>
<dbReference type="CDD" id="cd01949">
    <property type="entry name" value="GGDEF"/>
    <property type="match status" value="1"/>
</dbReference>
<comment type="caution">
    <text evidence="4">The sequence shown here is derived from an EMBL/GenBank/DDBJ whole genome shotgun (WGS) entry which is preliminary data.</text>
</comment>
<dbReference type="Gene3D" id="3.30.70.270">
    <property type="match status" value="1"/>
</dbReference>
<name>A0ABS9GV83_9BACL</name>
<gene>
    <name evidence="4" type="ORF">L2716_03280</name>
</gene>
<evidence type="ECO:0000313" key="4">
    <source>
        <dbReference type="EMBL" id="MCF6136737.1"/>
    </source>
</evidence>
<keyword evidence="5" id="KW-1185">Reference proteome</keyword>
<feature type="transmembrane region" description="Helical" evidence="1">
    <location>
        <begin position="190"/>
        <end position="207"/>
    </location>
</feature>
<accession>A0ABS9GV83</accession>
<feature type="transmembrane region" description="Helical" evidence="1">
    <location>
        <begin position="219"/>
        <end position="237"/>
    </location>
</feature>
<feature type="transmembrane region" description="Helical" evidence="1">
    <location>
        <begin position="127"/>
        <end position="147"/>
    </location>
</feature>
<evidence type="ECO:0000259" key="2">
    <source>
        <dbReference type="PROSITE" id="PS50883"/>
    </source>
</evidence>
<feature type="domain" description="EAL" evidence="2">
    <location>
        <begin position="519"/>
        <end position="773"/>
    </location>
</feature>
<dbReference type="InterPro" id="IPR043128">
    <property type="entry name" value="Rev_trsase/Diguanyl_cyclase"/>
</dbReference>
<dbReference type="RefSeq" id="WP_236331743.1">
    <property type="nucleotide sequence ID" value="NZ_JAKIJS010000001.1"/>
</dbReference>
<evidence type="ECO:0000313" key="5">
    <source>
        <dbReference type="Proteomes" id="UP001649381"/>
    </source>
</evidence>
<protein>
    <submittedName>
        <fullName evidence="4">EAL domain-containing protein</fullName>
    </submittedName>
</protein>
<feature type="transmembrane region" description="Helical" evidence="1">
    <location>
        <begin position="159"/>
        <end position="178"/>
    </location>
</feature>
<dbReference type="Pfam" id="PF00563">
    <property type="entry name" value="EAL"/>
    <property type="match status" value="1"/>
</dbReference>
<dbReference type="InterPro" id="IPR001633">
    <property type="entry name" value="EAL_dom"/>
</dbReference>
<feature type="transmembrane region" description="Helical" evidence="1">
    <location>
        <begin position="284"/>
        <end position="305"/>
    </location>
</feature>
<keyword evidence="1" id="KW-1133">Transmembrane helix</keyword>
<feature type="transmembrane region" description="Helical" evidence="1">
    <location>
        <begin position="9"/>
        <end position="25"/>
    </location>
</feature>
<dbReference type="PROSITE" id="PS50883">
    <property type="entry name" value="EAL"/>
    <property type="match status" value="1"/>
</dbReference>
<proteinExistence type="predicted"/>
<dbReference type="EMBL" id="JAKIJS010000001">
    <property type="protein sequence ID" value="MCF6136737.1"/>
    <property type="molecule type" value="Genomic_DNA"/>
</dbReference>
<dbReference type="Proteomes" id="UP001649381">
    <property type="component" value="Unassembled WGS sequence"/>
</dbReference>
<keyword evidence="1" id="KW-0812">Transmembrane</keyword>
<evidence type="ECO:0000256" key="1">
    <source>
        <dbReference type="SAM" id="Phobius"/>
    </source>
</evidence>
<dbReference type="PANTHER" id="PTHR33121">
    <property type="entry name" value="CYCLIC DI-GMP PHOSPHODIESTERASE PDEF"/>
    <property type="match status" value="1"/>
</dbReference>
<feature type="transmembrane region" description="Helical" evidence="1">
    <location>
        <begin position="63"/>
        <end position="85"/>
    </location>
</feature>
<feature type="domain" description="GGDEF" evidence="3">
    <location>
        <begin position="377"/>
        <end position="510"/>
    </location>
</feature>
<dbReference type="CDD" id="cd01948">
    <property type="entry name" value="EAL"/>
    <property type="match status" value="1"/>
</dbReference>
<feature type="transmembrane region" description="Helical" evidence="1">
    <location>
        <begin position="31"/>
        <end position="51"/>
    </location>
</feature>
<dbReference type="InterPro" id="IPR000160">
    <property type="entry name" value="GGDEF_dom"/>
</dbReference>
<dbReference type="InterPro" id="IPR050706">
    <property type="entry name" value="Cyclic-di-GMP_PDE-like"/>
</dbReference>
<dbReference type="InterPro" id="IPR029787">
    <property type="entry name" value="Nucleotide_cyclase"/>
</dbReference>
<dbReference type="Gene3D" id="3.20.20.450">
    <property type="entry name" value="EAL domain"/>
    <property type="match status" value="1"/>
</dbReference>
<dbReference type="SUPFAM" id="SSF55073">
    <property type="entry name" value="Nucleotide cyclase"/>
    <property type="match status" value="1"/>
</dbReference>
<evidence type="ECO:0000259" key="3">
    <source>
        <dbReference type="PROSITE" id="PS50887"/>
    </source>
</evidence>
<sequence>MKLTWMNRLIYLLFISLFITLSINPNGVASFGYFIIIIFGVIILFSIGLLYKGWKESTNLKRTLSIYTAASIMTVAIAEFIRYFAHVDGGFFKVFPDALWIVHILLLSVGLAIVIKRVRSNFQISYLLLDLHISITVFGSIWFVTYQNFDKNHLLSFEMVYPLGALYVLFIMATLLLINDKPIKRNVLNSLLLGLSICMFSSVLLMIDSLDGVLYRGKYLILDGLGLYTIAAAFVRKQSNIQKRWKRSMTISYSHWEIIRPIIQYTGVLVLLYEYIFYFRDSNILFIGLVITVVLVICRDLITIVQNQSLVRRLKIFNQQLEKKIGERTKELTNSHRDLEHAFEQIEYVSRHDTFSQLPNRRFLEQMIERKIQQNQSIVSLIIIDVNRLKHINDTVGHAVGDLLLLELIKRIQLKIPRNAFLARHGGDEFAIVIDGLKQSYEVEQLTEQLLETVESPFHIQGKELSITISIGVSIYPNHSKSVEDMMKHADLAMYKAKEEQQNKVVFYSPDMNEELVGRMELLNELHNAVKRNEFVVNYQPQFHIGHSQLSGVEALVRWNHPTRGYVSPGEFIPLAEEFDLIVQIDGIVLETAIAQFMEWKKRGIAPPRLSVNLCPQQFEKGDLSSKLKRLFEQYQFPPHRLILEITESVAMKDEKFLTSQLQEVSSMGVQISIDDFGTGYSSLSYVKNYPLNQLKIARPFITDVPRSNKDIAMVKAIIDLSHHFNLNVVVEGVETVEQLNFLKSVQCEEVQGFYYSKPLHSTELEKKYLLQHQQERLNA</sequence>
<keyword evidence="1" id="KW-0472">Membrane</keyword>
<dbReference type="PANTHER" id="PTHR33121:SF71">
    <property type="entry name" value="OXYGEN SENSOR PROTEIN DOSP"/>
    <property type="match status" value="1"/>
</dbReference>
<dbReference type="NCBIfam" id="TIGR00254">
    <property type="entry name" value="GGDEF"/>
    <property type="match status" value="1"/>
</dbReference>